<dbReference type="Pfam" id="PF02668">
    <property type="entry name" value="TauD"/>
    <property type="match status" value="1"/>
</dbReference>
<protein>
    <submittedName>
        <fullName evidence="10">Gamma-butyrobetaine dioxygenase</fullName>
    </submittedName>
</protein>
<evidence type="ECO:0000313" key="11">
    <source>
        <dbReference type="Proteomes" id="UP001446871"/>
    </source>
</evidence>
<dbReference type="Gene3D" id="3.60.130.10">
    <property type="entry name" value="Clavaminate synthase-like"/>
    <property type="match status" value="1"/>
</dbReference>
<dbReference type="Proteomes" id="UP001446871">
    <property type="component" value="Unassembled WGS sequence"/>
</dbReference>
<dbReference type="Pfam" id="PF06155">
    <property type="entry name" value="GBBH-like_N"/>
    <property type="match status" value="1"/>
</dbReference>
<dbReference type="InterPro" id="IPR042098">
    <property type="entry name" value="TauD-like_sf"/>
</dbReference>
<keyword evidence="5" id="KW-0560">Oxidoreductase</keyword>
<dbReference type="InterPro" id="IPR003819">
    <property type="entry name" value="TauD/TfdA-like"/>
</dbReference>
<feature type="compositionally biased region" description="Basic and acidic residues" evidence="7">
    <location>
        <begin position="79"/>
        <end position="91"/>
    </location>
</feature>
<accession>A0ABR1TL83</accession>
<proteinExistence type="inferred from homology"/>
<evidence type="ECO:0000256" key="1">
    <source>
        <dbReference type="ARBA" id="ARBA00001954"/>
    </source>
</evidence>
<dbReference type="EMBL" id="JAQQWM010000009">
    <property type="protein sequence ID" value="KAK8047413.1"/>
    <property type="molecule type" value="Genomic_DNA"/>
</dbReference>
<evidence type="ECO:0000259" key="8">
    <source>
        <dbReference type="Pfam" id="PF02668"/>
    </source>
</evidence>
<dbReference type="InterPro" id="IPR050411">
    <property type="entry name" value="AlphaKG_dependent_hydroxylases"/>
</dbReference>
<keyword evidence="4 10" id="KW-0223">Dioxygenase</keyword>
<keyword evidence="6" id="KW-0408">Iron</keyword>
<evidence type="ECO:0000259" key="9">
    <source>
        <dbReference type="Pfam" id="PF06155"/>
    </source>
</evidence>
<evidence type="ECO:0000256" key="3">
    <source>
        <dbReference type="ARBA" id="ARBA00022723"/>
    </source>
</evidence>
<evidence type="ECO:0000256" key="4">
    <source>
        <dbReference type="ARBA" id="ARBA00022964"/>
    </source>
</evidence>
<comment type="caution">
    <text evidence="10">The sequence shown here is derived from an EMBL/GenBank/DDBJ whole genome shotgun (WGS) entry which is preliminary data.</text>
</comment>
<evidence type="ECO:0000256" key="5">
    <source>
        <dbReference type="ARBA" id="ARBA00023002"/>
    </source>
</evidence>
<reference evidence="10 11" key="1">
    <citation type="submission" date="2023-01" db="EMBL/GenBank/DDBJ databases">
        <title>Analysis of 21 Apiospora genomes using comparative genomics revels a genus with tremendous synthesis potential of carbohydrate active enzymes and secondary metabolites.</title>
        <authorList>
            <person name="Sorensen T."/>
        </authorList>
    </citation>
    <scope>NUCLEOTIDE SEQUENCE [LARGE SCALE GENOMIC DNA]</scope>
    <source>
        <strain evidence="10 11">CBS 83171</strain>
    </source>
</reference>
<feature type="domain" description="TauD/TfdA-like" evidence="8">
    <location>
        <begin position="233"/>
        <end position="470"/>
    </location>
</feature>
<sequence>MVRPVILPRALASRVLTSAPVHVSRPASVLVPTSRHLAACLTAQRRHINQHLPLRVPLAPNQEASSSATVEEATGSALQHDKGSEATFEEHPYQKQLKQWEVKKEGPNKLTGKTITLTHRDGIRIGRGRLVLDRHWLRDGCGCSSCVDPHSGQKNFGSTDVPLDLPITSCRKTEDGALEIVWQNDFLIRGRESHTSTYSPEQVDSFFTPRKEAIFPPVVFWDKQTIKRDITFIEYDDWMNNDEALAAGVRKLQTHGIFFIRNAPHSEESVISMSSRIGNLKETLYGRTWDVRSKPEAENVAYTSSFLGLHQDMLYLKDPPRLQLLHCLENSCDGGESLFSDASRAAFLMKLGPPELRNALSSHKVHYHYRKHGHFYENNHSVVDGSGHVRWSPPFQAPLRGLRKNEEGLQEYRTWAAAAVQFQELLEREEYLFEYKMQPGDCVVFDNLRVVHGRRAFDTSAGSRWLKGTYNAHDVFMSRLRVTDESDA</sequence>
<evidence type="ECO:0000256" key="7">
    <source>
        <dbReference type="SAM" id="MobiDB-lite"/>
    </source>
</evidence>
<organism evidence="10 11">
    <name type="scientific">Apiospora saccharicola</name>
    <dbReference type="NCBI Taxonomy" id="335842"/>
    <lineage>
        <taxon>Eukaryota</taxon>
        <taxon>Fungi</taxon>
        <taxon>Dikarya</taxon>
        <taxon>Ascomycota</taxon>
        <taxon>Pezizomycotina</taxon>
        <taxon>Sordariomycetes</taxon>
        <taxon>Xylariomycetidae</taxon>
        <taxon>Amphisphaeriales</taxon>
        <taxon>Apiosporaceae</taxon>
        <taxon>Apiospora</taxon>
    </lineage>
</organism>
<dbReference type="GO" id="GO:0051213">
    <property type="term" value="F:dioxygenase activity"/>
    <property type="evidence" value="ECO:0007669"/>
    <property type="project" value="UniProtKB-KW"/>
</dbReference>
<comment type="cofactor">
    <cofactor evidence="1">
        <name>Fe(2+)</name>
        <dbReference type="ChEBI" id="CHEBI:29033"/>
    </cofactor>
</comment>
<comment type="similarity">
    <text evidence="2">Belongs to the gamma-BBH/TMLD family.</text>
</comment>
<gene>
    <name evidence="10" type="ORF">PG996_015477</name>
</gene>
<dbReference type="PANTHER" id="PTHR10696">
    <property type="entry name" value="GAMMA-BUTYROBETAINE HYDROXYLASE-RELATED"/>
    <property type="match status" value="1"/>
</dbReference>
<evidence type="ECO:0000256" key="6">
    <source>
        <dbReference type="ARBA" id="ARBA00023004"/>
    </source>
</evidence>
<feature type="domain" description="Gamma-butyrobetaine hydroxylase-like N-terminal" evidence="9">
    <location>
        <begin position="130"/>
        <end position="185"/>
    </location>
</feature>
<keyword evidence="3" id="KW-0479">Metal-binding</keyword>
<evidence type="ECO:0000256" key="2">
    <source>
        <dbReference type="ARBA" id="ARBA00008654"/>
    </source>
</evidence>
<dbReference type="CDD" id="cd00250">
    <property type="entry name" value="CAS_like"/>
    <property type="match status" value="1"/>
</dbReference>
<name>A0ABR1TL83_9PEZI</name>
<dbReference type="PANTHER" id="PTHR10696:SF25">
    <property type="entry name" value="OXIDOREDUCTASE AIM17-RELATED"/>
    <property type="match status" value="1"/>
</dbReference>
<feature type="region of interest" description="Disordered" evidence="7">
    <location>
        <begin position="62"/>
        <end position="91"/>
    </location>
</feature>
<evidence type="ECO:0000313" key="10">
    <source>
        <dbReference type="EMBL" id="KAK8047413.1"/>
    </source>
</evidence>
<dbReference type="InterPro" id="IPR038492">
    <property type="entry name" value="GBBH-like_N_sf"/>
</dbReference>
<dbReference type="SUPFAM" id="SSF51197">
    <property type="entry name" value="Clavaminate synthase-like"/>
    <property type="match status" value="1"/>
</dbReference>
<dbReference type="InterPro" id="IPR010376">
    <property type="entry name" value="GBBH-like_N"/>
</dbReference>
<keyword evidence="11" id="KW-1185">Reference proteome</keyword>
<dbReference type="Gene3D" id="3.30.2020.30">
    <property type="match status" value="1"/>
</dbReference>